<comment type="caution">
    <text evidence="5">The sequence shown here is derived from an EMBL/GenBank/DDBJ whole genome shotgun (WGS) entry which is preliminary data.</text>
</comment>
<evidence type="ECO:0000256" key="1">
    <source>
        <dbReference type="ARBA" id="ARBA00023125"/>
    </source>
</evidence>
<protein>
    <submittedName>
        <fullName evidence="5">TetR family transcriptional regulator</fullName>
    </submittedName>
</protein>
<dbReference type="InterPro" id="IPR009057">
    <property type="entry name" value="Homeodomain-like_sf"/>
</dbReference>
<dbReference type="Gene3D" id="1.10.357.10">
    <property type="entry name" value="Tetracycline Repressor, domain 2"/>
    <property type="match status" value="1"/>
</dbReference>
<feature type="region of interest" description="Disordered" evidence="3">
    <location>
        <begin position="1"/>
        <end position="23"/>
    </location>
</feature>
<dbReference type="SUPFAM" id="SSF48498">
    <property type="entry name" value="Tetracyclin repressor-like, C-terminal domain"/>
    <property type="match status" value="1"/>
</dbReference>
<dbReference type="PROSITE" id="PS50977">
    <property type="entry name" value="HTH_TETR_2"/>
    <property type="match status" value="1"/>
</dbReference>
<dbReference type="RefSeq" id="WP_344755191.1">
    <property type="nucleotide sequence ID" value="NZ_BAABAE010000003.1"/>
</dbReference>
<dbReference type="InterPro" id="IPR036271">
    <property type="entry name" value="Tet_transcr_reg_TetR-rel_C_sf"/>
</dbReference>
<dbReference type="Pfam" id="PF17920">
    <property type="entry name" value="TetR_C_16"/>
    <property type="match status" value="1"/>
</dbReference>
<dbReference type="InterPro" id="IPR050109">
    <property type="entry name" value="HTH-type_TetR-like_transc_reg"/>
</dbReference>
<evidence type="ECO:0000256" key="3">
    <source>
        <dbReference type="SAM" id="MobiDB-lite"/>
    </source>
</evidence>
<dbReference type="PANTHER" id="PTHR30055:SF235">
    <property type="entry name" value="TRANSCRIPTIONAL REGULATORY PROTEIN"/>
    <property type="match status" value="1"/>
</dbReference>
<organism evidence="5 6">
    <name type="scientific">Leifsonella bigeumensis</name>
    <dbReference type="NCBI Taxonomy" id="433643"/>
    <lineage>
        <taxon>Bacteria</taxon>
        <taxon>Bacillati</taxon>
        <taxon>Actinomycetota</taxon>
        <taxon>Actinomycetes</taxon>
        <taxon>Micrococcales</taxon>
        <taxon>Microbacteriaceae</taxon>
        <taxon>Leifsonella</taxon>
    </lineage>
</organism>
<dbReference type="Proteomes" id="UP001501004">
    <property type="component" value="Unassembled WGS sequence"/>
</dbReference>
<name>A0ABP7FH87_9MICO</name>
<evidence type="ECO:0000259" key="4">
    <source>
        <dbReference type="PROSITE" id="PS50977"/>
    </source>
</evidence>
<evidence type="ECO:0000256" key="2">
    <source>
        <dbReference type="PROSITE-ProRule" id="PRU00335"/>
    </source>
</evidence>
<feature type="domain" description="HTH tetR-type" evidence="4">
    <location>
        <begin position="22"/>
        <end position="82"/>
    </location>
</feature>
<proteinExistence type="predicted"/>
<evidence type="ECO:0000313" key="6">
    <source>
        <dbReference type="Proteomes" id="UP001501004"/>
    </source>
</evidence>
<dbReference type="Gene3D" id="1.10.10.60">
    <property type="entry name" value="Homeodomain-like"/>
    <property type="match status" value="1"/>
</dbReference>
<keyword evidence="6" id="KW-1185">Reference proteome</keyword>
<dbReference type="Pfam" id="PF00440">
    <property type="entry name" value="TetR_N"/>
    <property type="match status" value="1"/>
</dbReference>
<feature type="DNA-binding region" description="H-T-H motif" evidence="2">
    <location>
        <begin position="45"/>
        <end position="64"/>
    </location>
</feature>
<accession>A0ABP7FH87</accession>
<dbReference type="InterPro" id="IPR001647">
    <property type="entry name" value="HTH_TetR"/>
</dbReference>
<dbReference type="SUPFAM" id="SSF46689">
    <property type="entry name" value="Homeodomain-like"/>
    <property type="match status" value="1"/>
</dbReference>
<dbReference type="InterPro" id="IPR041678">
    <property type="entry name" value="TetR_C_16"/>
</dbReference>
<evidence type="ECO:0000313" key="5">
    <source>
        <dbReference type="EMBL" id="GAA3739832.1"/>
    </source>
</evidence>
<gene>
    <name evidence="5" type="ORF">GCM10022239_14320</name>
</gene>
<reference evidence="6" key="1">
    <citation type="journal article" date="2019" name="Int. J. Syst. Evol. Microbiol.">
        <title>The Global Catalogue of Microorganisms (GCM) 10K type strain sequencing project: providing services to taxonomists for standard genome sequencing and annotation.</title>
        <authorList>
            <consortium name="The Broad Institute Genomics Platform"/>
            <consortium name="The Broad Institute Genome Sequencing Center for Infectious Disease"/>
            <person name="Wu L."/>
            <person name="Ma J."/>
        </authorList>
    </citation>
    <scope>NUCLEOTIDE SEQUENCE [LARGE SCALE GENOMIC DNA]</scope>
    <source>
        <strain evidence="6">JCM 16949</strain>
    </source>
</reference>
<dbReference type="PRINTS" id="PR00455">
    <property type="entry name" value="HTHTETR"/>
</dbReference>
<dbReference type="PANTHER" id="PTHR30055">
    <property type="entry name" value="HTH-TYPE TRANSCRIPTIONAL REGULATOR RUTR"/>
    <property type="match status" value="1"/>
</dbReference>
<sequence>MARSASGEVIPRPRGRRRTGEADAREQIVAAASREFLAHGYDAVSMRAIARRADVDPALVHHYFADKAELFAESVSVPIRPDQIIKEVLRGPRDSIGVNLVTAALTAMENGKARERVISLIRTALGHDFAATMLRQFLVREVMRRIADELGVDDGEMRATAAASQLVGLFMVRFGVRIDPLASASIAEVAARIGPAIQWHLTGYPAPLDTNAVTAE</sequence>
<keyword evidence="1 2" id="KW-0238">DNA-binding</keyword>
<dbReference type="EMBL" id="BAABAE010000003">
    <property type="protein sequence ID" value="GAA3739832.1"/>
    <property type="molecule type" value="Genomic_DNA"/>
</dbReference>